<protein>
    <submittedName>
        <fullName evidence="4">TetR/AcrR family transcriptional regulator</fullName>
    </submittedName>
</protein>
<dbReference type="PROSITE" id="PS50977">
    <property type="entry name" value="HTH_TETR_2"/>
    <property type="match status" value="1"/>
</dbReference>
<feature type="DNA-binding region" description="H-T-H motif" evidence="2">
    <location>
        <begin position="37"/>
        <end position="56"/>
    </location>
</feature>
<comment type="caution">
    <text evidence="4">The sequence shown here is derived from an EMBL/GenBank/DDBJ whole genome shotgun (WGS) entry which is preliminary data.</text>
</comment>
<dbReference type="SUPFAM" id="SSF46689">
    <property type="entry name" value="Homeodomain-like"/>
    <property type="match status" value="1"/>
</dbReference>
<keyword evidence="1 2" id="KW-0238">DNA-binding</keyword>
<name>A0ABS5JSA9_9BACT</name>
<evidence type="ECO:0000256" key="1">
    <source>
        <dbReference type="ARBA" id="ARBA00023125"/>
    </source>
</evidence>
<dbReference type="PROSITE" id="PS01081">
    <property type="entry name" value="HTH_TETR_1"/>
    <property type="match status" value="1"/>
</dbReference>
<dbReference type="PANTHER" id="PTHR43479:SF11">
    <property type="entry name" value="ACREF_ENVCD OPERON REPRESSOR-RELATED"/>
    <property type="match status" value="1"/>
</dbReference>
<dbReference type="InterPro" id="IPR023772">
    <property type="entry name" value="DNA-bd_HTH_TetR-type_CS"/>
</dbReference>
<dbReference type="InterPro" id="IPR009057">
    <property type="entry name" value="Homeodomain-like_sf"/>
</dbReference>
<dbReference type="Gene3D" id="1.10.357.10">
    <property type="entry name" value="Tetracycline Repressor, domain 2"/>
    <property type="match status" value="1"/>
</dbReference>
<organism evidence="4 5">
    <name type="scientific">Carboxylicivirga linearis</name>
    <dbReference type="NCBI Taxonomy" id="1628157"/>
    <lineage>
        <taxon>Bacteria</taxon>
        <taxon>Pseudomonadati</taxon>
        <taxon>Bacteroidota</taxon>
        <taxon>Bacteroidia</taxon>
        <taxon>Marinilabiliales</taxon>
        <taxon>Marinilabiliaceae</taxon>
        <taxon>Carboxylicivirga</taxon>
    </lineage>
</organism>
<dbReference type="EMBL" id="JAGUCO010000002">
    <property type="protein sequence ID" value="MBS2097685.1"/>
    <property type="molecule type" value="Genomic_DNA"/>
</dbReference>
<dbReference type="InterPro" id="IPR018247">
    <property type="entry name" value="EF_Hand_1_Ca_BS"/>
</dbReference>
<dbReference type="Pfam" id="PF00440">
    <property type="entry name" value="TetR_N"/>
    <property type="match status" value="1"/>
</dbReference>
<dbReference type="PRINTS" id="PR00455">
    <property type="entry name" value="HTHTETR"/>
</dbReference>
<keyword evidence="5" id="KW-1185">Reference proteome</keyword>
<accession>A0ABS5JSA9</accession>
<dbReference type="InterPro" id="IPR001647">
    <property type="entry name" value="HTH_TetR"/>
</dbReference>
<dbReference type="Proteomes" id="UP000708576">
    <property type="component" value="Unassembled WGS sequence"/>
</dbReference>
<gene>
    <name evidence="4" type="ORF">KEM10_05295</name>
</gene>
<sequence>MSPRTDTQNEKIRLERKQQIMNVALKVIADNGFSNASISRIAKEAGISKGLMYNYFESKEDLVINIMLEGFNQLTNSFDPNHDGVLTEEELHFFIDQSFQTVEQNIPFWRMYFMVLLQPDVYSIITPQLEKILTPFYKTAINYFASQGYDDPVTEVRFFAAIMDGVGLHYIMDPENFPMEGVKTKIHQLFKCK</sequence>
<feature type="domain" description="HTH tetR-type" evidence="3">
    <location>
        <begin position="14"/>
        <end position="74"/>
    </location>
</feature>
<dbReference type="InterPro" id="IPR050624">
    <property type="entry name" value="HTH-type_Tx_Regulator"/>
</dbReference>
<reference evidence="4 5" key="1">
    <citation type="journal article" date="2015" name="Int. J. Syst. Evol. Microbiol.">
        <title>Carboxylicivirga linearis sp. nov., isolated from a sea cucumber culture pond.</title>
        <authorList>
            <person name="Wang F.Q."/>
            <person name="Zhou Y.X."/>
            <person name="Lin X.Z."/>
            <person name="Chen G.J."/>
            <person name="Du Z.J."/>
        </authorList>
    </citation>
    <scope>NUCLEOTIDE SEQUENCE [LARGE SCALE GENOMIC DNA]</scope>
    <source>
        <strain evidence="4 5">FB218</strain>
    </source>
</reference>
<proteinExistence type="predicted"/>
<evidence type="ECO:0000259" key="3">
    <source>
        <dbReference type="PROSITE" id="PS50977"/>
    </source>
</evidence>
<evidence type="ECO:0000313" key="4">
    <source>
        <dbReference type="EMBL" id="MBS2097685.1"/>
    </source>
</evidence>
<dbReference type="PANTHER" id="PTHR43479">
    <property type="entry name" value="ACREF/ENVCD OPERON REPRESSOR-RELATED"/>
    <property type="match status" value="1"/>
</dbReference>
<evidence type="ECO:0000313" key="5">
    <source>
        <dbReference type="Proteomes" id="UP000708576"/>
    </source>
</evidence>
<evidence type="ECO:0000256" key="2">
    <source>
        <dbReference type="PROSITE-ProRule" id="PRU00335"/>
    </source>
</evidence>
<dbReference type="RefSeq" id="WP_212214404.1">
    <property type="nucleotide sequence ID" value="NZ_JAGUCO010000002.1"/>
</dbReference>
<dbReference type="PROSITE" id="PS00018">
    <property type="entry name" value="EF_HAND_1"/>
    <property type="match status" value="1"/>
</dbReference>